<evidence type="ECO:0000256" key="1">
    <source>
        <dbReference type="SAM" id="MobiDB-lite"/>
    </source>
</evidence>
<dbReference type="OrthoDB" id="7453453at2759"/>
<feature type="compositionally biased region" description="Low complexity" evidence="1">
    <location>
        <begin position="181"/>
        <end position="201"/>
    </location>
</feature>
<dbReference type="RefSeq" id="XP_026738333.1">
    <property type="nucleotide sequence ID" value="XM_026882532.1"/>
</dbReference>
<feature type="non-terminal residue" evidence="4">
    <location>
        <position position="1"/>
    </location>
</feature>
<name>A0A7E5WC70_TRINI</name>
<keyword evidence="2" id="KW-0472">Membrane</keyword>
<keyword evidence="2" id="KW-1133">Transmembrane helix</keyword>
<evidence type="ECO:0000256" key="2">
    <source>
        <dbReference type="SAM" id="Phobius"/>
    </source>
</evidence>
<protein>
    <submittedName>
        <fullName evidence="4">Uncharacterized protein LOC113501401</fullName>
    </submittedName>
</protein>
<keyword evidence="3" id="KW-1185">Reference proteome</keyword>
<sequence>RSLCIGIIISVFSNLFALFQTILILLCCSYYGYAAHHVQTIPIEHYETELQDLGQHVDVPETPVRVVKITKTVAVKIPVPYPVKVIEKVPYPVHINKPYPVQVPQIVKIPHVKSPPKLHEHEALGSQDGSLKIHRASGQHDSYQVQEIQSDAPVHSDSYEPEEQSYNGYNGGHSQGVGPHNEYSSEGSSGNSYEGPSHGYYGSAGGDDADTKSYDEAIQDYLHKINAGGNNHGASSYNYH</sequence>
<dbReference type="AlphaFoldDB" id="A0A7E5WC70"/>
<dbReference type="KEGG" id="tnl:113501401"/>
<keyword evidence="2" id="KW-0812">Transmembrane</keyword>
<evidence type="ECO:0000313" key="3">
    <source>
        <dbReference type="Proteomes" id="UP000322000"/>
    </source>
</evidence>
<accession>A0A7E5WC70</accession>
<feature type="transmembrane region" description="Helical" evidence="2">
    <location>
        <begin position="7"/>
        <end position="33"/>
    </location>
</feature>
<dbReference type="GeneID" id="113501401"/>
<proteinExistence type="predicted"/>
<feature type="region of interest" description="Disordered" evidence="1">
    <location>
        <begin position="152"/>
        <end position="212"/>
    </location>
</feature>
<organism evidence="3 4">
    <name type="scientific">Trichoplusia ni</name>
    <name type="common">Cabbage looper</name>
    <dbReference type="NCBI Taxonomy" id="7111"/>
    <lineage>
        <taxon>Eukaryota</taxon>
        <taxon>Metazoa</taxon>
        <taxon>Ecdysozoa</taxon>
        <taxon>Arthropoda</taxon>
        <taxon>Hexapoda</taxon>
        <taxon>Insecta</taxon>
        <taxon>Pterygota</taxon>
        <taxon>Neoptera</taxon>
        <taxon>Endopterygota</taxon>
        <taxon>Lepidoptera</taxon>
        <taxon>Glossata</taxon>
        <taxon>Ditrysia</taxon>
        <taxon>Noctuoidea</taxon>
        <taxon>Noctuidae</taxon>
        <taxon>Plusiinae</taxon>
        <taxon>Trichoplusia</taxon>
    </lineage>
</organism>
<gene>
    <name evidence="4" type="primary">LOC113501401</name>
</gene>
<dbReference type="Proteomes" id="UP000322000">
    <property type="component" value="Chromosome 15"/>
</dbReference>
<evidence type="ECO:0000313" key="4">
    <source>
        <dbReference type="RefSeq" id="XP_026738333.1"/>
    </source>
</evidence>
<dbReference type="InParanoid" id="A0A7E5WC70"/>
<reference evidence="4" key="1">
    <citation type="submission" date="2025-08" db="UniProtKB">
        <authorList>
            <consortium name="RefSeq"/>
        </authorList>
    </citation>
    <scope>IDENTIFICATION</scope>
</reference>